<keyword evidence="2" id="KW-1185">Reference proteome</keyword>
<accession>A0A834X0N4</accession>
<dbReference type="EMBL" id="JAAIUW010000004">
    <property type="protein sequence ID" value="KAF7835986.1"/>
    <property type="molecule type" value="Genomic_DNA"/>
</dbReference>
<dbReference type="Proteomes" id="UP000634136">
    <property type="component" value="Unassembled WGS sequence"/>
</dbReference>
<organism evidence="1 2">
    <name type="scientific">Senna tora</name>
    <dbReference type="NCBI Taxonomy" id="362788"/>
    <lineage>
        <taxon>Eukaryota</taxon>
        <taxon>Viridiplantae</taxon>
        <taxon>Streptophyta</taxon>
        <taxon>Embryophyta</taxon>
        <taxon>Tracheophyta</taxon>
        <taxon>Spermatophyta</taxon>
        <taxon>Magnoliopsida</taxon>
        <taxon>eudicotyledons</taxon>
        <taxon>Gunneridae</taxon>
        <taxon>Pentapetalae</taxon>
        <taxon>rosids</taxon>
        <taxon>fabids</taxon>
        <taxon>Fabales</taxon>
        <taxon>Fabaceae</taxon>
        <taxon>Caesalpinioideae</taxon>
        <taxon>Cassia clade</taxon>
        <taxon>Senna</taxon>
    </lineage>
</organism>
<sequence>MFGGSARLPVAGLGGRLGRECSRWRTKSLDGSSGYVRGRDNVVVEHLLVERECGRNDVDS</sequence>
<name>A0A834X0N4_9FABA</name>
<protein>
    <submittedName>
        <fullName evidence="1">Uncharacterized protein</fullName>
    </submittedName>
</protein>
<gene>
    <name evidence="1" type="ORF">G2W53_010845</name>
</gene>
<dbReference type="AlphaFoldDB" id="A0A834X0N4"/>
<proteinExistence type="predicted"/>
<evidence type="ECO:0000313" key="2">
    <source>
        <dbReference type="Proteomes" id="UP000634136"/>
    </source>
</evidence>
<comment type="caution">
    <text evidence="1">The sequence shown here is derived from an EMBL/GenBank/DDBJ whole genome shotgun (WGS) entry which is preliminary data.</text>
</comment>
<reference evidence="1" key="1">
    <citation type="submission" date="2020-09" db="EMBL/GenBank/DDBJ databases">
        <title>Genome-Enabled Discovery of Anthraquinone Biosynthesis in Senna tora.</title>
        <authorList>
            <person name="Kang S.-H."/>
            <person name="Pandey R.P."/>
            <person name="Lee C.-M."/>
            <person name="Sim J.-S."/>
            <person name="Jeong J.-T."/>
            <person name="Choi B.-S."/>
            <person name="Jung M."/>
            <person name="Ginzburg D."/>
            <person name="Zhao K."/>
            <person name="Won S.Y."/>
            <person name="Oh T.-J."/>
            <person name="Yu Y."/>
            <person name="Kim N.-H."/>
            <person name="Lee O.R."/>
            <person name="Lee T.-H."/>
            <person name="Bashyal P."/>
            <person name="Kim T.-S."/>
            <person name="Lee W.-H."/>
            <person name="Kawkins C."/>
            <person name="Kim C.-K."/>
            <person name="Kim J.S."/>
            <person name="Ahn B.O."/>
            <person name="Rhee S.Y."/>
            <person name="Sohng J.K."/>
        </authorList>
    </citation>
    <scope>NUCLEOTIDE SEQUENCE</scope>
    <source>
        <tissue evidence="1">Leaf</tissue>
    </source>
</reference>
<evidence type="ECO:0000313" key="1">
    <source>
        <dbReference type="EMBL" id="KAF7835986.1"/>
    </source>
</evidence>